<name>A0A6P5A9Q7_BRABE</name>
<dbReference type="RefSeq" id="XP_019646348.1">
    <property type="nucleotide sequence ID" value="XM_019790789.1"/>
</dbReference>
<feature type="chain" id="PRO_5028295189" evidence="1">
    <location>
        <begin position="19"/>
        <end position="166"/>
    </location>
</feature>
<reference evidence="3" key="1">
    <citation type="submission" date="2025-08" db="UniProtKB">
        <authorList>
            <consortium name="RefSeq"/>
        </authorList>
    </citation>
    <scope>IDENTIFICATION</scope>
    <source>
        <tissue evidence="3">Gonad</tissue>
    </source>
</reference>
<dbReference type="AlphaFoldDB" id="A0A6P5A9Q7"/>
<evidence type="ECO:0000313" key="2">
    <source>
        <dbReference type="Proteomes" id="UP000515135"/>
    </source>
</evidence>
<keyword evidence="2" id="KW-1185">Reference proteome</keyword>
<dbReference type="GeneID" id="109486883"/>
<feature type="signal peptide" evidence="1">
    <location>
        <begin position="1"/>
        <end position="18"/>
    </location>
</feature>
<keyword evidence="1" id="KW-0732">Signal</keyword>
<evidence type="ECO:0000313" key="3">
    <source>
        <dbReference type="RefSeq" id="XP_019646348.1"/>
    </source>
</evidence>
<proteinExistence type="predicted"/>
<dbReference type="KEGG" id="bbel:109486883"/>
<gene>
    <name evidence="3" type="primary">LOC109486883</name>
</gene>
<organism evidence="2 3">
    <name type="scientific">Branchiostoma belcheri</name>
    <name type="common">Amphioxus</name>
    <dbReference type="NCBI Taxonomy" id="7741"/>
    <lineage>
        <taxon>Eukaryota</taxon>
        <taxon>Metazoa</taxon>
        <taxon>Chordata</taxon>
        <taxon>Cephalochordata</taxon>
        <taxon>Leptocardii</taxon>
        <taxon>Amphioxiformes</taxon>
        <taxon>Branchiostomatidae</taxon>
        <taxon>Branchiostoma</taxon>
    </lineage>
</organism>
<protein>
    <submittedName>
        <fullName evidence="3">Uncharacterized protein LOC109486883</fullName>
    </submittedName>
</protein>
<dbReference type="Proteomes" id="UP000515135">
    <property type="component" value="Unplaced"/>
</dbReference>
<accession>A0A6P5A9Q7</accession>
<evidence type="ECO:0000256" key="1">
    <source>
        <dbReference type="SAM" id="SignalP"/>
    </source>
</evidence>
<sequence>MGRNGLMWLNQRLPATLAACFTLLVLPPTSVCQLARQTSQVIDPADLATPADDLSPLAANFDLPDRDFSFIQDLEQDPPSVEASHVSGDVTSGDADKRTIIVQEAGQDTRAIATEATEVPSQYVLIVTVSSTAKLPANQSLSSRIKSGFAAALGVSENNIHVINTH</sequence>